<feature type="domain" description="AB hydrolase-1" evidence="2">
    <location>
        <begin position="141"/>
        <end position="395"/>
    </location>
</feature>
<protein>
    <submittedName>
        <fullName evidence="3">Lipase</fullName>
    </submittedName>
</protein>
<dbReference type="GO" id="GO:0004806">
    <property type="term" value="F:triacylglycerol lipase activity"/>
    <property type="evidence" value="ECO:0007669"/>
    <property type="project" value="InterPro"/>
</dbReference>
<evidence type="ECO:0000259" key="2">
    <source>
        <dbReference type="Pfam" id="PF12697"/>
    </source>
</evidence>
<feature type="chain" id="PRO_5016238149" evidence="1">
    <location>
        <begin position="35"/>
        <end position="444"/>
    </location>
</feature>
<sequence>MRSRCMIIRNAISLVSLGLGAVVAAWMPNLTAHAAEVDVPPFYEAVAKLAPAGKLGQVIAKEPVATSVPGAVAWRIAYVSSDVGDRPTIATGLVIAPQGAPPQGGRPIVAWAHGTTGTAQNCGPSQVLNPVQELNEYFLVGGTSWTDFGVPSIAELVKEGYVVVATDYQGLGGGGRHQYAVAVTQGRDVIDSIRAAGSLGLGGDGRKAIVYGWSVGGGATLAAAGMPDYIGRKDTAYDGIAVIGFAALAPYDVAVTAPKGPQDDAAATAMLEGLSKTFSDNAMNFAHYAMSLWAMPAAFPALKLTDVFTEDGARAIDTIFSKKCMHAGADTIAYTFGSTYKQLLRDRPANAAAWSRALIEGSVAPVAPVAPVIIYWGTKDVVVPPVMGQLYREQMCGLGADVTRVQLAGEQTHFSTPVAAKPLYLQWIKDRFAGKAMPNGCAMP</sequence>
<dbReference type="EMBL" id="NPEU01000161">
    <property type="protein sequence ID" value="RAI37807.1"/>
    <property type="molecule type" value="Genomic_DNA"/>
</dbReference>
<evidence type="ECO:0000256" key="1">
    <source>
        <dbReference type="SAM" id="SignalP"/>
    </source>
</evidence>
<proteinExistence type="predicted"/>
<dbReference type="OrthoDB" id="9955at2"/>
<dbReference type="SUPFAM" id="SSF53474">
    <property type="entry name" value="alpha/beta-Hydrolases"/>
    <property type="match status" value="1"/>
</dbReference>
<dbReference type="GO" id="GO:0016042">
    <property type="term" value="P:lipid catabolic process"/>
    <property type="evidence" value="ECO:0007669"/>
    <property type="project" value="InterPro"/>
</dbReference>
<dbReference type="PIRSF" id="PIRSF029171">
    <property type="entry name" value="Esterase_LipA"/>
    <property type="match status" value="1"/>
</dbReference>
<dbReference type="Proteomes" id="UP000248863">
    <property type="component" value="Unassembled WGS sequence"/>
</dbReference>
<accession>A0A327KH91</accession>
<dbReference type="Pfam" id="PF12697">
    <property type="entry name" value="Abhydrolase_6"/>
    <property type="match status" value="1"/>
</dbReference>
<feature type="signal peptide" evidence="1">
    <location>
        <begin position="1"/>
        <end position="34"/>
    </location>
</feature>
<dbReference type="PANTHER" id="PTHR34853:SF1">
    <property type="entry name" value="LIPASE 5"/>
    <property type="match status" value="1"/>
</dbReference>
<dbReference type="Gene3D" id="3.40.50.1820">
    <property type="entry name" value="alpha/beta hydrolase"/>
    <property type="match status" value="2"/>
</dbReference>
<keyword evidence="1" id="KW-0732">Signal</keyword>
<name>A0A327KH91_9BRAD</name>
<comment type="caution">
    <text evidence="3">The sequence shown here is derived from an EMBL/GenBank/DDBJ whole genome shotgun (WGS) entry which is preliminary data.</text>
</comment>
<gene>
    <name evidence="3" type="ORF">CH338_14885</name>
</gene>
<dbReference type="PANTHER" id="PTHR34853">
    <property type="match status" value="1"/>
</dbReference>
<evidence type="ECO:0000313" key="4">
    <source>
        <dbReference type="Proteomes" id="UP000248863"/>
    </source>
</evidence>
<dbReference type="InterPro" id="IPR029058">
    <property type="entry name" value="AB_hydrolase_fold"/>
</dbReference>
<reference evidence="3 4" key="1">
    <citation type="submission" date="2017-07" db="EMBL/GenBank/DDBJ databases">
        <title>Draft Genome Sequences of Select Purple Nonsulfur Bacteria.</title>
        <authorList>
            <person name="Lasarre B."/>
            <person name="Mckinlay J.B."/>
        </authorList>
    </citation>
    <scope>NUCLEOTIDE SEQUENCE [LARGE SCALE GENOMIC DNA]</scope>
    <source>
        <strain evidence="3 4">DSM 11907</strain>
    </source>
</reference>
<organism evidence="3 4">
    <name type="scientific">Rhodoplanes elegans</name>
    <dbReference type="NCBI Taxonomy" id="29408"/>
    <lineage>
        <taxon>Bacteria</taxon>
        <taxon>Pseudomonadati</taxon>
        <taxon>Pseudomonadota</taxon>
        <taxon>Alphaproteobacteria</taxon>
        <taxon>Hyphomicrobiales</taxon>
        <taxon>Nitrobacteraceae</taxon>
        <taxon>Rhodoplanes</taxon>
    </lineage>
</organism>
<dbReference type="AlphaFoldDB" id="A0A327KH91"/>
<dbReference type="InterPro" id="IPR005152">
    <property type="entry name" value="Lipase_secreted"/>
</dbReference>
<keyword evidence="4" id="KW-1185">Reference proteome</keyword>
<evidence type="ECO:0000313" key="3">
    <source>
        <dbReference type="EMBL" id="RAI37807.1"/>
    </source>
</evidence>
<dbReference type="InterPro" id="IPR000073">
    <property type="entry name" value="AB_hydrolase_1"/>
</dbReference>